<dbReference type="InterPro" id="IPR009875">
    <property type="entry name" value="PilZ_domain"/>
</dbReference>
<reference evidence="2 3" key="1">
    <citation type="submission" date="2017-09" db="EMBL/GenBank/DDBJ databases">
        <title>Depth-based differentiation of microbial function through sediment-hosted aquifers and enrichment of novel symbionts in the deep terrestrial subsurface.</title>
        <authorList>
            <person name="Probst A.J."/>
            <person name="Ladd B."/>
            <person name="Jarett J.K."/>
            <person name="Geller-Mcgrath D.E."/>
            <person name="Sieber C.M."/>
            <person name="Emerson J.B."/>
            <person name="Anantharaman K."/>
            <person name="Thomas B.C."/>
            <person name="Malmstrom R."/>
            <person name="Stieglmeier M."/>
            <person name="Klingl A."/>
            <person name="Woyke T."/>
            <person name="Ryan C.M."/>
            <person name="Banfield J.F."/>
        </authorList>
    </citation>
    <scope>NUCLEOTIDE SEQUENCE [LARGE SCALE GENOMIC DNA]</scope>
    <source>
        <strain evidence="2">CG23_combo_of_CG06-09_8_20_14_all_41_10</strain>
    </source>
</reference>
<name>A0A2G9YHD8_9BACT</name>
<accession>A0A2G9YHD8</accession>
<dbReference type="EMBL" id="PCRK01000187">
    <property type="protein sequence ID" value="PIP18604.1"/>
    <property type="molecule type" value="Genomic_DNA"/>
</dbReference>
<protein>
    <recommendedName>
        <fullName evidence="1">PilZ domain-containing protein</fullName>
    </recommendedName>
</protein>
<feature type="domain" description="PilZ" evidence="1">
    <location>
        <begin position="3"/>
        <end position="104"/>
    </location>
</feature>
<dbReference type="Proteomes" id="UP000231292">
    <property type="component" value="Unassembled WGS sequence"/>
</dbReference>
<dbReference type="SUPFAM" id="SSF141371">
    <property type="entry name" value="PilZ domain-like"/>
    <property type="match status" value="2"/>
</dbReference>
<evidence type="ECO:0000313" key="3">
    <source>
        <dbReference type="Proteomes" id="UP000231292"/>
    </source>
</evidence>
<sequence length="229" mass="26561">MQERRKISRWQINKPASIKLEGAVAFADCLLKDINFKGMQIVLSLRFTVDSYIKFNLKLSEEYSLECEAWVAWHKYVEGYNIYGFYFTRLKDSDKEKIYKYVYQSVPEEIAKQLKGNFVVKERGENMEDRRIFQRFNIRFPVKLLDLNNGQEVIAETSDISAKGMGLWSKQGIVENTPLEAWLRIPDKGEPLYTRGNVIWSRPEGASGYRLGIGLEKADLTGLSRILRA</sequence>
<dbReference type="Gene3D" id="2.40.10.220">
    <property type="entry name" value="predicted glycosyltransferase like domains"/>
    <property type="match status" value="2"/>
</dbReference>
<dbReference type="Pfam" id="PF07238">
    <property type="entry name" value="PilZ"/>
    <property type="match status" value="2"/>
</dbReference>
<proteinExistence type="predicted"/>
<gene>
    <name evidence="2" type="ORF">COX41_07325</name>
</gene>
<evidence type="ECO:0000313" key="2">
    <source>
        <dbReference type="EMBL" id="PIP18604.1"/>
    </source>
</evidence>
<feature type="domain" description="PilZ" evidence="1">
    <location>
        <begin position="129"/>
        <end position="220"/>
    </location>
</feature>
<dbReference type="GO" id="GO:0035438">
    <property type="term" value="F:cyclic-di-GMP binding"/>
    <property type="evidence" value="ECO:0007669"/>
    <property type="project" value="InterPro"/>
</dbReference>
<evidence type="ECO:0000259" key="1">
    <source>
        <dbReference type="Pfam" id="PF07238"/>
    </source>
</evidence>
<dbReference type="AlphaFoldDB" id="A0A2G9YHD8"/>
<organism evidence="2 3">
    <name type="scientific">Candidatus Sherwoodlollariibacterium unditelluris</name>
    <dbReference type="NCBI Taxonomy" id="1974757"/>
    <lineage>
        <taxon>Bacteria</taxon>
        <taxon>Pseudomonadati</taxon>
        <taxon>Candidatus Omnitrophota</taxon>
        <taxon>Candidatus Sherwoodlollariibacterium</taxon>
    </lineage>
</organism>
<comment type="caution">
    <text evidence="2">The sequence shown here is derived from an EMBL/GenBank/DDBJ whole genome shotgun (WGS) entry which is preliminary data.</text>
</comment>